<gene>
    <name evidence="1" type="ORF">PBRA_006180</name>
</gene>
<name>A0A0G4IS40_PLABS</name>
<accession>A0A0G4IS40</accession>
<organism evidence="1 2">
    <name type="scientific">Plasmodiophora brassicae</name>
    <name type="common">Clubroot disease agent</name>
    <dbReference type="NCBI Taxonomy" id="37360"/>
    <lineage>
        <taxon>Eukaryota</taxon>
        <taxon>Sar</taxon>
        <taxon>Rhizaria</taxon>
        <taxon>Endomyxa</taxon>
        <taxon>Phytomyxea</taxon>
        <taxon>Plasmodiophorida</taxon>
        <taxon>Plasmodiophoridae</taxon>
        <taxon>Plasmodiophora</taxon>
    </lineage>
</organism>
<dbReference type="AlphaFoldDB" id="A0A0G4IS40"/>
<reference evidence="1 2" key="1">
    <citation type="submission" date="2015-02" db="EMBL/GenBank/DDBJ databases">
        <authorList>
            <person name="Chooi Y.-H."/>
        </authorList>
    </citation>
    <scope>NUCLEOTIDE SEQUENCE [LARGE SCALE GENOMIC DNA]</scope>
    <source>
        <strain evidence="1">E3</strain>
    </source>
</reference>
<keyword evidence="2" id="KW-1185">Reference proteome</keyword>
<dbReference type="Proteomes" id="UP000039324">
    <property type="component" value="Unassembled WGS sequence"/>
</dbReference>
<sequence length="251" mass="27281">MNRRRRAQAATPGPVFEGIGTFKDITLEKETVSRWATRCQTVLVFALSYSCRRISRIVPQGVKRPEPQAADAEPPAIPVVSAALPPAVSLADASDSETVYCQTRVVISEATLGVHGQISGTFCSVFILHSIDVLISVRVQKTALSAILLLALLNMVAPGTTRVAAELSVVWIALILHDRLSRLIDGNVPVLRQGTAVNVSRGPESRGDVDARIRRHTTQRDTRGRLAVRQGPKGMDAVLEELRTRIPDPIE</sequence>
<proteinExistence type="predicted"/>
<evidence type="ECO:0000313" key="1">
    <source>
        <dbReference type="EMBL" id="CEO98065.1"/>
    </source>
</evidence>
<evidence type="ECO:0000313" key="2">
    <source>
        <dbReference type="Proteomes" id="UP000039324"/>
    </source>
</evidence>
<dbReference type="EMBL" id="CDSF01000082">
    <property type="protein sequence ID" value="CEO98065.1"/>
    <property type="molecule type" value="Genomic_DNA"/>
</dbReference>
<protein>
    <submittedName>
        <fullName evidence="1">Uncharacterized protein</fullName>
    </submittedName>
</protein>